<dbReference type="InterPro" id="IPR006860">
    <property type="entry name" value="FecR"/>
</dbReference>
<evidence type="ECO:0000313" key="5">
    <source>
        <dbReference type="Proteomes" id="UP000199666"/>
    </source>
</evidence>
<keyword evidence="1" id="KW-0472">Membrane</keyword>
<dbReference type="Pfam" id="PF16344">
    <property type="entry name" value="FecR_C"/>
    <property type="match status" value="1"/>
</dbReference>
<proteinExistence type="predicted"/>
<name>A0A1I2ZZK9_9SPHI</name>
<protein>
    <submittedName>
        <fullName evidence="4">FecR protein</fullName>
    </submittedName>
</protein>
<dbReference type="PANTHER" id="PTHR30273">
    <property type="entry name" value="PERIPLASMIC SIGNAL SENSOR AND SIGMA FACTOR ACTIVATOR FECR-RELATED"/>
    <property type="match status" value="1"/>
</dbReference>
<dbReference type="RefSeq" id="WP_090997232.1">
    <property type="nucleotide sequence ID" value="NZ_FOPP01000012.1"/>
</dbReference>
<keyword evidence="5" id="KW-1185">Reference proteome</keyword>
<feature type="domain" description="Protein FecR C-terminal" evidence="3">
    <location>
        <begin position="301"/>
        <end position="369"/>
    </location>
</feature>
<reference evidence="4 5" key="1">
    <citation type="submission" date="2016-10" db="EMBL/GenBank/DDBJ databases">
        <authorList>
            <person name="de Groot N.N."/>
        </authorList>
    </citation>
    <scope>NUCLEOTIDE SEQUENCE [LARGE SCALE GENOMIC DNA]</scope>
    <source>
        <strain evidence="4 5">DSM 18684</strain>
    </source>
</reference>
<evidence type="ECO:0000313" key="4">
    <source>
        <dbReference type="EMBL" id="SFH43263.1"/>
    </source>
</evidence>
<dbReference type="STRING" id="414048.SAMN04489864_11252"/>
<accession>A0A1I2ZZK9</accession>
<dbReference type="InterPro" id="IPR012373">
    <property type="entry name" value="Ferrdict_sens_TM"/>
</dbReference>
<dbReference type="EMBL" id="FOPP01000012">
    <property type="protein sequence ID" value="SFH43263.1"/>
    <property type="molecule type" value="Genomic_DNA"/>
</dbReference>
<gene>
    <name evidence="4" type="ORF">SAMN04489864_11252</name>
</gene>
<evidence type="ECO:0000256" key="1">
    <source>
        <dbReference type="SAM" id="Phobius"/>
    </source>
</evidence>
<dbReference type="Gene3D" id="2.60.120.1440">
    <property type="match status" value="1"/>
</dbReference>
<dbReference type="AlphaFoldDB" id="A0A1I2ZZK9"/>
<dbReference type="GO" id="GO:0016989">
    <property type="term" value="F:sigma factor antagonist activity"/>
    <property type="evidence" value="ECO:0007669"/>
    <property type="project" value="TreeGrafter"/>
</dbReference>
<feature type="domain" description="FecR protein" evidence="2">
    <location>
        <begin position="171"/>
        <end position="255"/>
    </location>
</feature>
<dbReference type="Proteomes" id="UP000199666">
    <property type="component" value="Unassembled WGS sequence"/>
</dbReference>
<evidence type="ECO:0000259" key="2">
    <source>
        <dbReference type="Pfam" id="PF04773"/>
    </source>
</evidence>
<sequence>MKDKKWIHDLLDDQSLDHNLNDLLEDKTDQGISPELRAKYEGVFNAIEARELIDSRLKPAIENKVRVISFGARLLKYAAVLMMIGFAFYLLLHKKATDLNQVKVSKINSGSKKPMLILENGERVDLAALNSTKLNAKVIKGDNQLDYSHVDNLTESPIFNTLIIPRGLTYKLVLDDGTQVWVNADSRIKFQVNFDATAKREVYLEKGEAYFTVTKNPKKPFIVHYNGINVTVLGTSFNVNTYSNIVQTTLVEGKVDVSLVDGGKQLTLLPGQQADFHKSTESLEKRDVEVFPYIAWKEGLVVFQNTEMANLMEELGRLYDYEIVFKDEKLKHLHFTGRADQSEPIQNTLDAIQITSNLKFTIKERSIIVEKSTKK</sequence>
<organism evidence="4 5">
    <name type="scientific">Pedobacter insulae</name>
    <dbReference type="NCBI Taxonomy" id="414048"/>
    <lineage>
        <taxon>Bacteria</taxon>
        <taxon>Pseudomonadati</taxon>
        <taxon>Bacteroidota</taxon>
        <taxon>Sphingobacteriia</taxon>
        <taxon>Sphingobacteriales</taxon>
        <taxon>Sphingobacteriaceae</taxon>
        <taxon>Pedobacter</taxon>
    </lineage>
</organism>
<evidence type="ECO:0000259" key="3">
    <source>
        <dbReference type="Pfam" id="PF16344"/>
    </source>
</evidence>
<feature type="transmembrane region" description="Helical" evidence="1">
    <location>
        <begin position="74"/>
        <end position="92"/>
    </location>
</feature>
<keyword evidence="1" id="KW-0812">Transmembrane</keyword>
<keyword evidence="1" id="KW-1133">Transmembrane helix</keyword>
<dbReference type="Gene3D" id="3.55.50.30">
    <property type="match status" value="1"/>
</dbReference>
<dbReference type="InterPro" id="IPR032508">
    <property type="entry name" value="FecR_C"/>
</dbReference>
<dbReference type="Pfam" id="PF04773">
    <property type="entry name" value="FecR"/>
    <property type="match status" value="1"/>
</dbReference>
<dbReference type="PANTHER" id="PTHR30273:SF2">
    <property type="entry name" value="PROTEIN FECR"/>
    <property type="match status" value="1"/>
</dbReference>
<dbReference type="OrthoDB" id="737880at2"/>